<accession>A0A7M2RFB7</accession>
<dbReference type="EMBL" id="CP063304">
    <property type="protein sequence ID" value="QOV18072.1"/>
    <property type="molecule type" value="Genomic_DNA"/>
</dbReference>
<evidence type="ECO:0000313" key="1">
    <source>
        <dbReference type="EMBL" id="QOV18072.1"/>
    </source>
</evidence>
<sequence>MEGCTIYYEDARPACTALAEKLAEHENISIQKASDFQQQTFIYESNPNVGFIFESEKEKNYPSLRNVIPRMVMNKSNYIFIAVTGGVRELESLVAVNADLEKRGYHADNVYSRNIFEKHHMNQKEIISKIINDMEAKETNYSAFQKRVDTMSKKDLRKILKHGYQSYR</sequence>
<proteinExistence type="predicted"/>
<dbReference type="RefSeq" id="WP_193734434.1">
    <property type="nucleotide sequence ID" value="NZ_CP063304.1"/>
</dbReference>
<gene>
    <name evidence="1" type="ORF">INP51_08370</name>
</gene>
<organism evidence="1 2">
    <name type="scientific">Blautia liquoris</name>
    <dbReference type="NCBI Taxonomy" id="2779518"/>
    <lineage>
        <taxon>Bacteria</taxon>
        <taxon>Bacillati</taxon>
        <taxon>Bacillota</taxon>
        <taxon>Clostridia</taxon>
        <taxon>Lachnospirales</taxon>
        <taxon>Lachnospiraceae</taxon>
        <taxon>Blautia</taxon>
    </lineage>
</organism>
<dbReference type="KEGG" id="bliq:INP51_08370"/>
<name>A0A7M2RFB7_9FIRM</name>
<protein>
    <submittedName>
        <fullName evidence="1">Uncharacterized protein</fullName>
    </submittedName>
</protein>
<dbReference type="Proteomes" id="UP000593601">
    <property type="component" value="Chromosome"/>
</dbReference>
<reference evidence="1 2" key="1">
    <citation type="submission" date="2020-10" db="EMBL/GenBank/DDBJ databases">
        <title>Blautia liquoris sp.nov., isolated from the mud in a fermentation cellar used for the production of Chinese strong-flavoured liquor.</title>
        <authorList>
            <person name="Lu L."/>
        </authorList>
    </citation>
    <scope>NUCLEOTIDE SEQUENCE [LARGE SCALE GENOMIC DNA]</scope>
    <source>
        <strain evidence="1 2">LZLJ-3</strain>
    </source>
</reference>
<evidence type="ECO:0000313" key="2">
    <source>
        <dbReference type="Proteomes" id="UP000593601"/>
    </source>
</evidence>
<keyword evidence="2" id="KW-1185">Reference proteome</keyword>
<dbReference type="AlphaFoldDB" id="A0A7M2RFB7"/>